<protein>
    <submittedName>
        <fullName evidence="2">Acetylcholine receptor subunit alpha-like</fullName>
    </submittedName>
</protein>
<keyword evidence="1" id="KW-0812">Transmembrane</keyword>
<gene>
    <name evidence="2" type="primary">ARA1_5</name>
    <name evidence="2" type="ORF">E2C01_086147</name>
</gene>
<reference evidence="2 3" key="1">
    <citation type="submission" date="2019-05" db="EMBL/GenBank/DDBJ databases">
        <title>Another draft genome of Portunus trituberculatus and its Hox gene families provides insights of decapod evolution.</title>
        <authorList>
            <person name="Jeong J.-H."/>
            <person name="Song I."/>
            <person name="Kim S."/>
            <person name="Choi T."/>
            <person name="Kim D."/>
            <person name="Ryu S."/>
            <person name="Kim W."/>
        </authorList>
    </citation>
    <scope>NUCLEOTIDE SEQUENCE [LARGE SCALE GENOMIC DNA]</scope>
    <source>
        <tissue evidence="2">Muscle</tissue>
    </source>
</reference>
<keyword evidence="1" id="KW-0472">Membrane</keyword>
<organism evidence="2 3">
    <name type="scientific">Portunus trituberculatus</name>
    <name type="common">Swimming crab</name>
    <name type="synonym">Neptunus trituberculatus</name>
    <dbReference type="NCBI Taxonomy" id="210409"/>
    <lineage>
        <taxon>Eukaryota</taxon>
        <taxon>Metazoa</taxon>
        <taxon>Ecdysozoa</taxon>
        <taxon>Arthropoda</taxon>
        <taxon>Crustacea</taxon>
        <taxon>Multicrustacea</taxon>
        <taxon>Malacostraca</taxon>
        <taxon>Eumalacostraca</taxon>
        <taxon>Eucarida</taxon>
        <taxon>Decapoda</taxon>
        <taxon>Pleocyemata</taxon>
        <taxon>Brachyura</taxon>
        <taxon>Eubrachyura</taxon>
        <taxon>Portunoidea</taxon>
        <taxon>Portunidae</taxon>
        <taxon>Portuninae</taxon>
        <taxon>Portunus</taxon>
    </lineage>
</organism>
<feature type="transmembrane region" description="Helical" evidence="1">
    <location>
        <begin position="49"/>
        <end position="71"/>
    </location>
</feature>
<keyword evidence="1" id="KW-1133">Transmembrane helix</keyword>
<evidence type="ECO:0000313" key="3">
    <source>
        <dbReference type="Proteomes" id="UP000324222"/>
    </source>
</evidence>
<dbReference type="Proteomes" id="UP000324222">
    <property type="component" value="Unassembled WGS sequence"/>
</dbReference>
<dbReference type="EMBL" id="VSRR010086687">
    <property type="protein sequence ID" value="MPC91130.1"/>
    <property type="molecule type" value="Genomic_DNA"/>
</dbReference>
<keyword evidence="3" id="KW-1185">Reference proteome</keyword>
<evidence type="ECO:0000256" key="1">
    <source>
        <dbReference type="SAM" id="Phobius"/>
    </source>
</evidence>
<evidence type="ECO:0000313" key="2">
    <source>
        <dbReference type="EMBL" id="MPC91130.1"/>
    </source>
</evidence>
<comment type="caution">
    <text evidence="2">The sequence shown here is derived from an EMBL/GenBank/DDBJ whole genome shotgun (WGS) entry which is preliminary data.</text>
</comment>
<sequence>MLHVPSDHIWRPDIVLYNKYVPKRERERERERDVCIQCFMITVYLSLYVGGYCIICICVSIYLSVCLSVFASSL</sequence>
<dbReference type="AlphaFoldDB" id="A0A5B7J306"/>
<accession>A0A5B7J306</accession>
<name>A0A5B7J306_PORTR</name>
<proteinExistence type="predicted"/>
<keyword evidence="2" id="KW-0675">Receptor</keyword>